<reference evidence="1" key="2">
    <citation type="submission" date="2018-10" db="EMBL/GenBank/DDBJ databases">
        <title>Effector identification in a new, highly contiguous assembly of the strawberry crown rot pathogen Phytophthora cactorum.</title>
        <authorList>
            <person name="Armitage A.D."/>
            <person name="Nellist C.F."/>
            <person name="Bates H."/>
            <person name="Vickerstaff R.J."/>
            <person name="Harrison R.J."/>
        </authorList>
    </citation>
    <scope>NUCLEOTIDE SEQUENCE</scope>
    <source>
        <strain evidence="1">4032</strain>
        <strain evidence="2">4040</strain>
        <strain evidence="3">P421</strain>
    </source>
</reference>
<evidence type="ECO:0000313" key="5">
    <source>
        <dbReference type="EMBL" id="RAW37440.1"/>
    </source>
</evidence>
<dbReference type="Proteomes" id="UP000774804">
    <property type="component" value="Unassembled WGS sequence"/>
</dbReference>
<gene>
    <name evidence="4" type="ORF">JG687_00000752</name>
    <name evidence="5" type="ORF">PC110_g6324</name>
    <name evidence="1" type="ORF">PC115_g1968</name>
    <name evidence="2" type="ORF">PC117_g3866</name>
    <name evidence="3" type="ORF">PC129_g998</name>
</gene>
<protein>
    <submittedName>
        <fullName evidence="5">Uncharacterized protein</fullName>
    </submittedName>
</protein>
<evidence type="ECO:0000313" key="4">
    <source>
        <dbReference type="EMBL" id="KAG6973688.1"/>
    </source>
</evidence>
<sequence length="91" mass="10480">MAKIEEVAEHGGSGRWKAQRLVQKLDGDIHLLKVALNELDAVKPKKTTYTKKANVFFLEKRDIIVKTKKNELKEKEKKRHVVGLELRDSSQ</sequence>
<dbReference type="EMBL" id="MJFZ01000112">
    <property type="protein sequence ID" value="RAW37440.1"/>
    <property type="molecule type" value="Genomic_DNA"/>
</dbReference>
<dbReference type="VEuPathDB" id="FungiDB:PC110_g6324"/>
<dbReference type="Proteomes" id="UP000736787">
    <property type="component" value="Unassembled WGS sequence"/>
</dbReference>
<dbReference type="EMBL" id="RCMK01000057">
    <property type="protein sequence ID" value="KAG2951117.1"/>
    <property type="molecule type" value="Genomic_DNA"/>
</dbReference>
<dbReference type="AlphaFoldDB" id="A0A329SLA7"/>
<dbReference type="EMBL" id="JAENGZ010000016">
    <property type="protein sequence ID" value="KAG6973688.1"/>
    <property type="molecule type" value="Genomic_DNA"/>
</dbReference>
<accession>A0A329SLA7</accession>
<evidence type="ECO:0000313" key="6">
    <source>
        <dbReference type="Proteomes" id="UP000251314"/>
    </source>
</evidence>
<dbReference type="Proteomes" id="UP000688947">
    <property type="component" value="Unassembled WGS sequence"/>
</dbReference>
<evidence type="ECO:0000313" key="2">
    <source>
        <dbReference type="EMBL" id="KAG2951117.1"/>
    </source>
</evidence>
<evidence type="ECO:0000313" key="1">
    <source>
        <dbReference type="EMBL" id="KAG2941372.1"/>
    </source>
</evidence>
<dbReference type="EMBL" id="RCMI01000027">
    <property type="protein sequence ID" value="KAG2941372.1"/>
    <property type="molecule type" value="Genomic_DNA"/>
</dbReference>
<dbReference type="OrthoDB" id="74139at2759"/>
<dbReference type="Proteomes" id="UP000251314">
    <property type="component" value="Unassembled WGS sequence"/>
</dbReference>
<organism evidence="5 6">
    <name type="scientific">Phytophthora cactorum</name>
    <dbReference type="NCBI Taxonomy" id="29920"/>
    <lineage>
        <taxon>Eukaryota</taxon>
        <taxon>Sar</taxon>
        <taxon>Stramenopiles</taxon>
        <taxon>Oomycota</taxon>
        <taxon>Peronosporomycetes</taxon>
        <taxon>Peronosporales</taxon>
        <taxon>Peronosporaceae</taxon>
        <taxon>Phytophthora</taxon>
    </lineage>
</organism>
<dbReference type="EMBL" id="RCMV01000015">
    <property type="protein sequence ID" value="KAG3228440.1"/>
    <property type="molecule type" value="Genomic_DNA"/>
</dbReference>
<reference evidence="5 6" key="1">
    <citation type="submission" date="2018-01" db="EMBL/GenBank/DDBJ databases">
        <title>Draft genome of the strawberry crown rot pathogen Phytophthora cactorum.</title>
        <authorList>
            <person name="Armitage A.D."/>
            <person name="Lysoe E."/>
            <person name="Nellist C.F."/>
            <person name="Harrison R.J."/>
            <person name="Brurberg M.B."/>
        </authorList>
    </citation>
    <scope>NUCLEOTIDE SEQUENCE [LARGE SCALE GENOMIC DNA]</scope>
    <source>
        <strain evidence="5 6">10300</strain>
    </source>
</reference>
<evidence type="ECO:0000313" key="3">
    <source>
        <dbReference type="EMBL" id="KAG3228440.1"/>
    </source>
</evidence>
<name>A0A329SLA7_9STRA</name>
<keyword evidence="6" id="KW-1185">Reference proteome</keyword>
<comment type="caution">
    <text evidence="5">The sequence shown here is derived from an EMBL/GenBank/DDBJ whole genome shotgun (WGS) entry which is preliminary data.</text>
</comment>
<proteinExistence type="predicted"/>
<reference evidence="4" key="3">
    <citation type="submission" date="2021-01" db="EMBL/GenBank/DDBJ databases">
        <title>Phytophthora aleatoria, a newly-described species from Pinus radiata is distinct from Phytophthora cactorum isolates based on comparative genomics.</title>
        <authorList>
            <person name="Mcdougal R."/>
            <person name="Panda P."/>
            <person name="Williams N."/>
            <person name="Studholme D.J."/>
        </authorList>
    </citation>
    <scope>NUCLEOTIDE SEQUENCE</scope>
    <source>
        <strain evidence="4">NZFS 3830</strain>
    </source>
</reference>
<dbReference type="Proteomes" id="UP000760860">
    <property type="component" value="Unassembled WGS sequence"/>
</dbReference>